<gene>
    <name evidence="3" type="ORF">CROQUDRAFT_661124</name>
</gene>
<protein>
    <recommendedName>
        <fullName evidence="2">Domain of unknown function at the cortex 1 domain-containing protein</fullName>
    </recommendedName>
</protein>
<evidence type="ECO:0000313" key="4">
    <source>
        <dbReference type="Proteomes" id="UP000886653"/>
    </source>
</evidence>
<dbReference type="OrthoDB" id="2119945at2759"/>
<name>A0A9P6NBE2_9BASI</name>
<feature type="compositionally biased region" description="Acidic residues" evidence="1">
    <location>
        <begin position="270"/>
        <end position="284"/>
    </location>
</feature>
<evidence type="ECO:0000313" key="3">
    <source>
        <dbReference type="EMBL" id="KAG0143505.1"/>
    </source>
</evidence>
<organism evidence="3 4">
    <name type="scientific">Cronartium quercuum f. sp. fusiforme G11</name>
    <dbReference type="NCBI Taxonomy" id="708437"/>
    <lineage>
        <taxon>Eukaryota</taxon>
        <taxon>Fungi</taxon>
        <taxon>Dikarya</taxon>
        <taxon>Basidiomycota</taxon>
        <taxon>Pucciniomycotina</taxon>
        <taxon>Pucciniomycetes</taxon>
        <taxon>Pucciniales</taxon>
        <taxon>Coleosporiaceae</taxon>
        <taxon>Cronartium</taxon>
    </lineage>
</organism>
<dbReference type="EMBL" id="MU167317">
    <property type="protein sequence ID" value="KAG0143505.1"/>
    <property type="molecule type" value="Genomic_DNA"/>
</dbReference>
<sequence>MKRRGPRIEILAGPTLDNLSKVNVNADYTAPLPIKTDSFEGLLTVRIKNFAGVDGEIYRDAESRYFLYNHDITWSIQVRGRFLKPTKADECVFGNTFDKPIRDRLPYGTALAVKAISYIDPGFSSDLYADKPWAWSPLLATMNLINTQKLPADDSPLPEWDGHRPREDCSTLMPKAMSPPKAHVRRKHFSVQANREEITLGPRGFLNAEFCNGFLDFSTLALKVPVVNVSFSLDKLWDGQPVRYQCLNRKTDECYWVVVFQIAALEAENQLEEDDEDSNEEQTSEENFVVSRRATRGNSAAMRPPDDLPPFINSDVD</sequence>
<dbReference type="AlphaFoldDB" id="A0A9P6NBE2"/>
<reference evidence="3" key="1">
    <citation type="submission" date="2013-11" db="EMBL/GenBank/DDBJ databases">
        <title>Genome sequence of the fusiform rust pathogen reveals effectors for host alternation and coevolution with pine.</title>
        <authorList>
            <consortium name="DOE Joint Genome Institute"/>
            <person name="Smith K."/>
            <person name="Pendleton A."/>
            <person name="Kubisiak T."/>
            <person name="Anderson C."/>
            <person name="Salamov A."/>
            <person name="Aerts A."/>
            <person name="Riley R."/>
            <person name="Clum A."/>
            <person name="Lindquist E."/>
            <person name="Ence D."/>
            <person name="Campbell M."/>
            <person name="Kronenberg Z."/>
            <person name="Feau N."/>
            <person name="Dhillon B."/>
            <person name="Hamelin R."/>
            <person name="Burleigh J."/>
            <person name="Smith J."/>
            <person name="Yandell M."/>
            <person name="Nelson C."/>
            <person name="Grigoriev I."/>
            <person name="Davis J."/>
        </authorList>
    </citation>
    <scope>NUCLEOTIDE SEQUENCE</scope>
    <source>
        <strain evidence="3">G11</strain>
    </source>
</reference>
<evidence type="ECO:0000256" key="1">
    <source>
        <dbReference type="SAM" id="MobiDB-lite"/>
    </source>
</evidence>
<evidence type="ECO:0000259" key="2">
    <source>
        <dbReference type="Pfam" id="PF08588"/>
    </source>
</evidence>
<feature type="domain" description="Domain of unknown function at the cortex 1" evidence="2">
    <location>
        <begin position="7"/>
        <end position="262"/>
    </location>
</feature>
<dbReference type="PANTHER" id="PTHR34826">
    <property type="entry name" value="UPF0590 PROTEIN C409.17C"/>
    <property type="match status" value="1"/>
</dbReference>
<comment type="caution">
    <text evidence="3">The sequence shown here is derived from an EMBL/GenBank/DDBJ whole genome shotgun (WGS) entry which is preliminary data.</text>
</comment>
<dbReference type="InterPro" id="IPR013897">
    <property type="entry name" value="Duc1"/>
</dbReference>
<dbReference type="PANTHER" id="PTHR34826:SF2">
    <property type="entry name" value="UPF0590 PROTEIN C409.17C"/>
    <property type="match status" value="1"/>
</dbReference>
<accession>A0A9P6NBE2</accession>
<proteinExistence type="predicted"/>
<dbReference type="Proteomes" id="UP000886653">
    <property type="component" value="Unassembled WGS sequence"/>
</dbReference>
<feature type="region of interest" description="Disordered" evidence="1">
    <location>
        <begin position="270"/>
        <end position="317"/>
    </location>
</feature>
<dbReference type="Pfam" id="PF08588">
    <property type="entry name" value="Duc1"/>
    <property type="match status" value="1"/>
</dbReference>
<keyword evidence="4" id="KW-1185">Reference proteome</keyword>